<evidence type="ECO:0000313" key="2">
    <source>
        <dbReference type="EMBL" id="GFY88748.1"/>
    </source>
</evidence>
<dbReference type="OrthoDB" id="1100432at2759"/>
<feature type="compositionally biased region" description="Acidic residues" evidence="1">
    <location>
        <begin position="7"/>
        <end position="30"/>
    </location>
</feature>
<sequence length="86" mass="9779">MLRSPDEKDEEVEPIDIWEEEDDAEPEIGDGGDGGGVVLQNCLWGERALSIAREVLLQFSDDMELFSFKTTPRGYIYVRLDKLSNE</sequence>
<organism evidence="2 3">
    <name type="scientific">Actinidia rufa</name>
    <dbReference type="NCBI Taxonomy" id="165716"/>
    <lineage>
        <taxon>Eukaryota</taxon>
        <taxon>Viridiplantae</taxon>
        <taxon>Streptophyta</taxon>
        <taxon>Embryophyta</taxon>
        <taxon>Tracheophyta</taxon>
        <taxon>Spermatophyta</taxon>
        <taxon>Magnoliopsida</taxon>
        <taxon>eudicotyledons</taxon>
        <taxon>Gunneridae</taxon>
        <taxon>Pentapetalae</taxon>
        <taxon>asterids</taxon>
        <taxon>Ericales</taxon>
        <taxon>Actinidiaceae</taxon>
        <taxon>Actinidia</taxon>
    </lineage>
</organism>
<dbReference type="EMBL" id="BJWL01000006">
    <property type="protein sequence ID" value="GFY88748.1"/>
    <property type="molecule type" value="Genomic_DNA"/>
</dbReference>
<evidence type="ECO:0000256" key="1">
    <source>
        <dbReference type="SAM" id="MobiDB-lite"/>
    </source>
</evidence>
<accession>A0A7J0EQI4</accession>
<comment type="caution">
    <text evidence="2">The sequence shown here is derived from an EMBL/GenBank/DDBJ whole genome shotgun (WGS) entry which is preliminary data.</text>
</comment>
<evidence type="ECO:0000313" key="3">
    <source>
        <dbReference type="Proteomes" id="UP000585474"/>
    </source>
</evidence>
<dbReference type="AlphaFoldDB" id="A0A7J0EQI4"/>
<proteinExistence type="predicted"/>
<keyword evidence="3" id="KW-1185">Reference proteome</keyword>
<reference evidence="2 3" key="1">
    <citation type="submission" date="2019-07" db="EMBL/GenBank/DDBJ databases">
        <title>De Novo Assembly of kiwifruit Actinidia rufa.</title>
        <authorList>
            <person name="Sugita-Konishi S."/>
            <person name="Sato K."/>
            <person name="Mori E."/>
            <person name="Abe Y."/>
            <person name="Kisaki G."/>
            <person name="Hamano K."/>
            <person name="Suezawa K."/>
            <person name="Otani M."/>
            <person name="Fukuda T."/>
            <person name="Manabe T."/>
            <person name="Gomi K."/>
            <person name="Tabuchi M."/>
            <person name="Akimitsu K."/>
            <person name="Kataoka I."/>
        </authorList>
    </citation>
    <scope>NUCLEOTIDE SEQUENCE [LARGE SCALE GENOMIC DNA]</scope>
    <source>
        <strain evidence="3">cv. Fuchu</strain>
    </source>
</reference>
<dbReference type="Proteomes" id="UP000585474">
    <property type="component" value="Unassembled WGS sequence"/>
</dbReference>
<dbReference type="PANTHER" id="PTHR34544:SF3">
    <property type="entry name" value="OS07G0155200 PROTEIN"/>
    <property type="match status" value="1"/>
</dbReference>
<name>A0A7J0EQI4_9ERIC</name>
<gene>
    <name evidence="2" type="ORF">Acr_06g0006880</name>
</gene>
<protein>
    <submittedName>
        <fullName evidence="2">Uncharacterized protein family UPF0090</fullName>
    </submittedName>
</protein>
<feature type="region of interest" description="Disordered" evidence="1">
    <location>
        <begin position="1"/>
        <end position="33"/>
    </location>
</feature>
<dbReference type="PANTHER" id="PTHR34544">
    <property type="entry name" value="OSJNBA0006B20.18 PROTEIN"/>
    <property type="match status" value="1"/>
</dbReference>